<dbReference type="AlphaFoldDB" id="A0AA36N4K2"/>
<accession>A0AA36N4K2</accession>
<proteinExistence type="predicted"/>
<dbReference type="EMBL" id="CAUJNA010002757">
    <property type="protein sequence ID" value="CAJ1394117.1"/>
    <property type="molecule type" value="Genomic_DNA"/>
</dbReference>
<gene>
    <name evidence="2" type="ORF">EVOR1521_LOCUS18851</name>
</gene>
<protein>
    <submittedName>
        <fullName evidence="2">Uncharacterized protein</fullName>
    </submittedName>
</protein>
<keyword evidence="3" id="KW-1185">Reference proteome</keyword>
<evidence type="ECO:0000313" key="3">
    <source>
        <dbReference type="Proteomes" id="UP001178507"/>
    </source>
</evidence>
<name>A0AA36N4K2_9DINO</name>
<evidence type="ECO:0000256" key="1">
    <source>
        <dbReference type="SAM" id="MobiDB-lite"/>
    </source>
</evidence>
<feature type="region of interest" description="Disordered" evidence="1">
    <location>
        <begin position="59"/>
        <end position="98"/>
    </location>
</feature>
<feature type="compositionally biased region" description="Basic and acidic residues" evidence="1">
    <location>
        <begin position="64"/>
        <end position="82"/>
    </location>
</feature>
<organism evidence="2 3">
    <name type="scientific">Effrenium voratum</name>
    <dbReference type="NCBI Taxonomy" id="2562239"/>
    <lineage>
        <taxon>Eukaryota</taxon>
        <taxon>Sar</taxon>
        <taxon>Alveolata</taxon>
        <taxon>Dinophyceae</taxon>
        <taxon>Suessiales</taxon>
        <taxon>Symbiodiniaceae</taxon>
        <taxon>Effrenium</taxon>
    </lineage>
</organism>
<reference evidence="2" key="1">
    <citation type="submission" date="2023-08" db="EMBL/GenBank/DDBJ databases">
        <authorList>
            <person name="Chen Y."/>
            <person name="Shah S."/>
            <person name="Dougan E. K."/>
            <person name="Thang M."/>
            <person name="Chan C."/>
        </authorList>
    </citation>
    <scope>NUCLEOTIDE SEQUENCE</scope>
</reference>
<feature type="region of interest" description="Disordered" evidence="1">
    <location>
        <begin position="1"/>
        <end position="24"/>
    </location>
</feature>
<dbReference type="Proteomes" id="UP001178507">
    <property type="component" value="Unassembled WGS sequence"/>
</dbReference>
<sequence length="154" mass="17031">MGAQPCCGVKRVPSDAKLPEQPEDCCDTKCEDPKLVEPEAEPLPPDDVSGLRGLKVELPAAALEKTKSKHSDPSPRRFDRRGNPILKEASTPGQKTPHHITFADELDDDVEVVYEFSLPQRSASARLAQSWKVLQTTITCSRTESNMGKRKSYD</sequence>
<evidence type="ECO:0000313" key="2">
    <source>
        <dbReference type="EMBL" id="CAJ1394117.1"/>
    </source>
</evidence>
<feature type="compositionally biased region" description="Basic and acidic residues" evidence="1">
    <location>
        <begin position="12"/>
        <end position="24"/>
    </location>
</feature>
<comment type="caution">
    <text evidence="2">The sequence shown here is derived from an EMBL/GenBank/DDBJ whole genome shotgun (WGS) entry which is preliminary data.</text>
</comment>